<dbReference type="RefSeq" id="WP_344635931.1">
    <property type="nucleotide sequence ID" value="NZ_BAAATR010000006.1"/>
</dbReference>
<comment type="caution">
    <text evidence="3">The sequence shown here is derived from an EMBL/GenBank/DDBJ whole genome shotgun (WGS) entry which is preliminary data.</text>
</comment>
<organism evidence="3 4">
    <name type="scientific">Kitasatospora cystarginea</name>
    <dbReference type="NCBI Taxonomy" id="58350"/>
    <lineage>
        <taxon>Bacteria</taxon>
        <taxon>Bacillati</taxon>
        <taxon>Actinomycetota</taxon>
        <taxon>Actinomycetes</taxon>
        <taxon>Kitasatosporales</taxon>
        <taxon>Streptomycetaceae</taxon>
        <taxon>Kitasatospora</taxon>
    </lineage>
</organism>
<evidence type="ECO:0000313" key="4">
    <source>
        <dbReference type="Proteomes" id="UP001500305"/>
    </source>
</evidence>
<protein>
    <submittedName>
        <fullName evidence="3">Alpha/beta fold hydrolase</fullName>
    </submittedName>
</protein>
<evidence type="ECO:0000313" key="3">
    <source>
        <dbReference type="EMBL" id="GAA2239073.1"/>
    </source>
</evidence>
<dbReference type="Gene3D" id="3.40.50.1820">
    <property type="entry name" value="alpha/beta hydrolase"/>
    <property type="match status" value="1"/>
</dbReference>
<keyword evidence="1 3" id="KW-0378">Hydrolase</keyword>
<accession>A0ABP5QKV9</accession>
<dbReference type="InterPro" id="IPR000073">
    <property type="entry name" value="AB_hydrolase_1"/>
</dbReference>
<dbReference type="SUPFAM" id="SSF53474">
    <property type="entry name" value="alpha/beta-Hydrolases"/>
    <property type="match status" value="1"/>
</dbReference>
<reference evidence="4" key="1">
    <citation type="journal article" date="2019" name="Int. J. Syst. Evol. Microbiol.">
        <title>The Global Catalogue of Microorganisms (GCM) 10K type strain sequencing project: providing services to taxonomists for standard genome sequencing and annotation.</title>
        <authorList>
            <consortium name="The Broad Institute Genomics Platform"/>
            <consortium name="The Broad Institute Genome Sequencing Center for Infectious Disease"/>
            <person name="Wu L."/>
            <person name="Ma J."/>
        </authorList>
    </citation>
    <scope>NUCLEOTIDE SEQUENCE [LARGE SCALE GENOMIC DNA]</scope>
    <source>
        <strain evidence="4">JCM 7356</strain>
    </source>
</reference>
<name>A0ABP5QKV9_9ACTN</name>
<dbReference type="PANTHER" id="PTHR43798">
    <property type="entry name" value="MONOACYLGLYCEROL LIPASE"/>
    <property type="match status" value="1"/>
</dbReference>
<dbReference type="GO" id="GO:0016787">
    <property type="term" value="F:hydrolase activity"/>
    <property type="evidence" value="ECO:0007669"/>
    <property type="project" value="UniProtKB-KW"/>
</dbReference>
<dbReference type="PANTHER" id="PTHR43798:SF31">
    <property type="entry name" value="AB HYDROLASE SUPERFAMILY PROTEIN YCLE"/>
    <property type="match status" value="1"/>
</dbReference>
<keyword evidence="4" id="KW-1185">Reference proteome</keyword>
<sequence>MAANTLSRITRGTGPALVLAHGAGGGAEANWGTLIGPLAEHYSVIAPDYPGSGGSPVEEGPLDLDDLADRVVATAVEEGHDSFDLVGFSLGAAVSVRAAARHPGRVRSLVLVAGVAEATSHVRLVVDALLAAERLSPELWGRFNLAFAFGSEWINRHSPAELTLLAKAVAAGTPAGLRQQFELVTTVDVSGDLAGITVPTLVISATADTLSVPAQHRRFAERIPGARLLELASGHLVTVERGPELLAAVQDFLAARHR</sequence>
<dbReference type="InterPro" id="IPR050266">
    <property type="entry name" value="AB_hydrolase_sf"/>
</dbReference>
<dbReference type="Proteomes" id="UP001500305">
    <property type="component" value="Unassembled WGS sequence"/>
</dbReference>
<gene>
    <name evidence="3" type="ORF">GCM10010430_20250</name>
</gene>
<dbReference type="InterPro" id="IPR029058">
    <property type="entry name" value="AB_hydrolase_fold"/>
</dbReference>
<feature type="domain" description="AB hydrolase-1" evidence="2">
    <location>
        <begin position="15"/>
        <end position="237"/>
    </location>
</feature>
<dbReference type="PRINTS" id="PR00111">
    <property type="entry name" value="ABHYDROLASE"/>
</dbReference>
<dbReference type="EMBL" id="BAAATR010000006">
    <property type="protein sequence ID" value="GAA2239073.1"/>
    <property type="molecule type" value="Genomic_DNA"/>
</dbReference>
<evidence type="ECO:0000259" key="2">
    <source>
        <dbReference type="Pfam" id="PF00561"/>
    </source>
</evidence>
<evidence type="ECO:0000256" key="1">
    <source>
        <dbReference type="ARBA" id="ARBA00022801"/>
    </source>
</evidence>
<proteinExistence type="predicted"/>
<dbReference type="Pfam" id="PF00561">
    <property type="entry name" value="Abhydrolase_1"/>
    <property type="match status" value="1"/>
</dbReference>